<dbReference type="EMBL" id="FUYN01000002">
    <property type="protein sequence ID" value="SKB40952.1"/>
    <property type="molecule type" value="Genomic_DNA"/>
</dbReference>
<dbReference type="GO" id="GO:0016020">
    <property type="term" value="C:membrane"/>
    <property type="evidence" value="ECO:0007669"/>
    <property type="project" value="UniProtKB-SubCell"/>
</dbReference>
<comment type="subcellular location">
    <subcellularLocation>
        <location evidence="1">Membrane</location>
        <topology evidence="1">Multi-pass membrane protein</topology>
    </subcellularLocation>
</comment>
<feature type="transmembrane region" description="Helical" evidence="5">
    <location>
        <begin position="55"/>
        <end position="80"/>
    </location>
</feature>
<name>A0A1T5B149_9FIRM</name>
<dbReference type="InterPro" id="IPR050598">
    <property type="entry name" value="AminoAcid_Transporter"/>
</dbReference>
<feature type="transmembrane region" description="Helical" evidence="5">
    <location>
        <begin position="243"/>
        <end position="266"/>
    </location>
</feature>
<dbReference type="InterPro" id="IPR002293">
    <property type="entry name" value="AA/rel_permease1"/>
</dbReference>
<evidence type="ECO:0000256" key="5">
    <source>
        <dbReference type="SAM" id="Phobius"/>
    </source>
</evidence>
<dbReference type="PANTHER" id="PTHR11785:SF512">
    <property type="entry name" value="SOBREMESA, ISOFORM B"/>
    <property type="match status" value="1"/>
</dbReference>
<evidence type="ECO:0000256" key="3">
    <source>
        <dbReference type="ARBA" id="ARBA00022989"/>
    </source>
</evidence>
<feature type="transmembrane region" description="Helical" evidence="5">
    <location>
        <begin position="343"/>
        <end position="362"/>
    </location>
</feature>
<sequence>MQQTVKLQPKESQSSNQNLKKQVGALDAITMVIGIVIGSGIFFKSSPVFSNAGSPFLGIMAWIIGGLLTVASALTISEIATAIPKTGGLFVYIKELYSEKWAFLFGWVQSFIYVPGVTAALSIIFVTQATFFIPMSDFTQKILAISLIFFLILVNIASTKIGSKIQVVATIAKLIPIVIIIAFGFIKGTVGGVSEVSKVSLSGASLAGFGSAILGTLWAYDGWVGVANMAGELKNPSKDLPKSIILGLSITMIIYVLINIAIINVIPVDAVIASQTPASDAAVLMFGKSGAILISAGIMISIFGAMNGYLLTGVRVPFAMASEGLFPFADKLSYLHPQSNTPVLAFVLEGALAVLYVMSGSFEVLTTLAMFMVWFFFVMAVAGIFVLRKKFSHLNPAYKVPFYPFVPLVGIAGGIYILLSTLVTDFKTAVLGILITALGVPVYNHITKSKRA</sequence>
<feature type="transmembrane region" description="Helical" evidence="5">
    <location>
        <begin position="165"/>
        <end position="186"/>
    </location>
</feature>
<gene>
    <name evidence="6" type="ORF">SAMN02745120_1355</name>
</gene>
<protein>
    <submittedName>
        <fullName evidence="6">Basic amino acid/polyamine antiporter, APA family</fullName>
    </submittedName>
</protein>
<organism evidence="6 7">
    <name type="scientific">Acetoanaerobium noterae</name>
    <dbReference type="NCBI Taxonomy" id="745369"/>
    <lineage>
        <taxon>Bacteria</taxon>
        <taxon>Bacillati</taxon>
        <taxon>Bacillota</taxon>
        <taxon>Clostridia</taxon>
        <taxon>Peptostreptococcales</taxon>
        <taxon>Filifactoraceae</taxon>
        <taxon>Acetoanaerobium</taxon>
    </lineage>
</organism>
<evidence type="ECO:0000256" key="2">
    <source>
        <dbReference type="ARBA" id="ARBA00022692"/>
    </source>
</evidence>
<dbReference type="RefSeq" id="WP_079589241.1">
    <property type="nucleotide sequence ID" value="NZ_FUYN01000002.1"/>
</dbReference>
<feature type="transmembrane region" description="Helical" evidence="5">
    <location>
        <begin position="206"/>
        <end position="231"/>
    </location>
</feature>
<dbReference type="PANTHER" id="PTHR11785">
    <property type="entry name" value="AMINO ACID TRANSPORTER"/>
    <property type="match status" value="1"/>
</dbReference>
<dbReference type="GO" id="GO:0015179">
    <property type="term" value="F:L-amino acid transmembrane transporter activity"/>
    <property type="evidence" value="ECO:0007669"/>
    <property type="project" value="TreeGrafter"/>
</dbReference>
<feature type="transmembrane region" description="Helical" evidence="5">
    <location>
        <begin position="138"/>
        <end position="158"/>
    </location>
</feature>
<reference evidence="7" key="1">
    <citation type="submission" date="2017-02" db="EMBL/GenBank/DDBJ databases">
        <authorList>
            <person name="Varghese N."/>
            <person name="Submissions S."/>
        </authorList>
    </citation>
    <scope>NUCLEOTIDE SEQUENCE [LARGE SCALE GENOMIC DNA]</scope>
    <source>
        <strain evidence="7">ATCC 35199</strain>
    </source>
</reference>
<accession>A0A1T5B149</accession>
<proteinExistence type="predicted"/>
<feature type="transmembrane region" description="Helical" evidence="5">
    <location>
        <begin position="23"/>
        <end position="43"/>
    </location>
</feature>
<keyword evidence="7" id="KW-1185">Reference proteome</keyword>
<feature type="transmembrane region" description="Helical" evidence="5">
    <location>
        <begin position="368"/>
        <end position="388"/>
    </location>
</feature>
<dbReference type="Pfam" id="PF13520">
    <property type="entry name" value="AA_permease_2"/>
    <property type="match status" value="1"/>
</dbReference>
<feature type="transmembrane region" description="Helical" evidence="5">
    <location>
        <begin position="400"/>
        <end position="423"/>
    </location>
</feature>
<feature type="transmembrane region" description="Helical" evidence="5">
    <location>
        <begin position="286"/>
        <end position="310"/>
    </location>
</feature>
<dbReference type="OrthoDB" id="3181223at2"/>
<dbReference type="Proteomes" id="UP000243406">
    <property type="component" value="Unassembled WGS sequence"/>
</dbReference>
<dbReference type="PIRSF" id="PIRSF006060">
    <property type="entry name" value="AA_transporter"/>
    <property type="match status" value="1"/>
</dbReference>
<evidence type="ECO:0000313" key="6">
    <source>
        <dbReference type="EMBL" id="SKB40952.1"/>
    </source>
</evidence>
<dbReference type="AlphaFoldDB" id="A0A1T5B149"/>
<keyword evidence="4 5" id="KW-0472">Membrane</keyword>
<dbReference type="Gene3D" id="1.20.1740.10">
    <property type="entry name" value="Amino acid/polyamine transporter I"/>
    <property type="match status" value="1"/>
</dbReference>
<feature type="transmembrane region" description="Helical" evidence="5">
    <location>
        <begin position="101"/>
        <end position="126"/>
    </location>
</feature>
<evidence type="ECO:0000313" key="7">
    <source>
        <dbReference type="Proteomes" id="UP000243406"/>
    </source>
</evidence>
<feature type="transmembrane region" description="Helical" evidence="5">
    <location>
        <begin position="429"/>
        <end position="446"/>
    </location>
</feature>
<keyword evidence="3 5" id="KW-1133">Transmembrane helix</keyword>
<evidence type="ECO:0000256" key="1">
    <source>
        <dbReference type="ARBA" id="ARBA00004141"/>
    </source>
</evidence>
<keyword evidence="2 5" id="KW-0812">Transmembrane</keyword>
<evidence type="ECO:0000256" key="4">
    <source>
        <dbReference type="ARBA" id="ARBA00023136"/>
    </source>
</evidence>